<keyword evidence="4 6" id="KW-1133">Transmembrane helix</keyword>
<comment type="caution">
    <text evidence="8">The sequence shown here is derived from an EMBL/GenBank/DDBJ whole genome shotgun (WGS) entry which is preliminary data.</text>
</comment>
<keyword evidence="2" id="KW-1003">Cell membrane</keyword>
<feature type="transmembrane region" description="Helical" evidence="6">
    <location>
        <begin position="20"/>
        <end position="44"/>
    </location>
</feature>
<keyword evidence="9" id="KW-1185">Reference proteome</keyword>
<keyword evidence="3 6" id="KW-0812">Transmembrane</keyword>
<dbReference type="RefSeq" id="WP_254165368.1">
    <property type="nucleotide sequence ID" value="NZ_JAHESF010000017.1"/>
</dbReference>
<comment type="subcellular location">
    <subcellularLocation>
        <location evidence="1">Cell membrane</location>
        <topology evidence="1">Multi-pass membrane protein</topology>
    </subcellularLocation>
</comment>
<evidence type="ECO:0000256" key="4">
    <source>
        <dbReference type="ARBA" id="ARBA00022989"/>
    </source>
</evidence>
<proteinExistence type="predicted"/>
<name>A0AAP2DLR5_9BACT</name>
<accession>A0AAP2DLR5</accession>
<gene>
    <name evidence="8" type="ORF">KK083_17555</name>
</gene>
<evidence type="ECO:0000256" key="5">
    <source>
        <dbReference type="ARBA" id="ARBA00023136"/>
    </source>
</evidence>
<evidence type="ECO:0000256" key="2">
    <source>
        <dbReference type="ARBA" id="ARBA00022475"/>
    </source>
</evidence>
<dbReference type="GO" id="GO:0005886">
    <property type="term" value="C:plasma membrane"/>
    <property type="evidence" value="ECO:0007669"/>
    <property type="project" value="UniProtKB-SubCell"/>
</dbReference>
<dbReference type="EMBL" id="JAHESF010000017">
    <property type="protein sequence ID" value="MBT1698703.1"/>
    <property type="molecule type" value="Genomic_DNA"/>
</dbReference>
<dbReference type="InterPro" id="IPR051791">
    <property type="entry name" value="Pra-immunoreactive"/>
</dbReference>
<organism evidence="8 9">
    <name type="scientific">Chryseosolibacter histidini</name>
    <dbReference type="NCBI Taxonomy" id="2782349"/>
    <lineage>
        <taxon>Bacteria</taxon>
        <taxon>Pseudomonadati</taxon>
        <taxon>Bacteroidota</taxon>
        <taxon>Cytophagia</taxon>
        <taxon>Cytophagales</taxon>
        <taxon>Chryseotaleaceae</taxon>
        <taxon>Chryseosolibacter</taxon>
    </lineage>
</organism>
<dbReference type="InterPro" id="IPR010432">
    <property type="entry name" value="RDD"/>
</dbReference>
<dbReference type="PANTHER" id="PTHR36115">
    <property type="entry name" value="PROLINE-RICH ANTIGEN HOMOLOG-RELATED"/>
    <property type="match status" value="1"/>
</dbReference>
<evidence type="ECO:0000259" key="7">
    <source>
        <dbReference type="Pfam" id="PF06271"/>
    </source>
</evidence>
<evidence type="ECO:0000313" key="8">
    <source>
        <dbReference type="EMBL" id="MBT1698703.1"/>
    </source>
</evidence>
<dbReference type="Pfam" id="PF06271">
    <property type="entry name" value="RDD"/>
    <property type="match status" value="1"/>
</dbReference>
<feature type="domain" description="RDD" evidence="7">
    <location>
        <begin position="20"/>
        <end position="137"/>
    </location>
</feature>
<sequence length="144" mass="15560">MENTDQILDAPTVESTRLQYAGFGIRFGAYIIDFVLLFVVNFVIGLALAQVPLLGSLISLVIGVCYFGYMESSDGQATLGKMAVGIKVGDENGGPITFMNALGRYLGKIVSALLLCIGFLMVAWDEKKQGLHDKMAGTYVFHAK</sequence>
<evidence type="ECO:0000256" key="3">
    <source>
        <dbReference type="ARBA" id="ARBA00022692"/>
    </source>
</evidence>
<dbReference type="AlphaFoldDB" id="A0AAP2DLR5"/>
<evidence type="ECO:0000313" key="9">
    <source>
        <dbReference type="Proteomes" id="UP001319200"/>
    </source>
</evidence>
<dbReference type="Proteomes" id="UP001319200">
    <property type="component" value="Unassembled WGS sequence"/>
</dbReference>
<dbReference type="PANTHER" id="PTHR36115:SF4">
    <property type="entry name" value="MEMBRANE PROTEIN"/>
    <property type="match status" value="1"/>
</dbReference>
<protein>
    <submittedName>
        <fullName evidence="8">RDD family protein</fullName>
    </submittedName>
</protein>
<feature type="transmembrane region" description="Helical" evidence="6">
    <location>
        <begin position="105"/>
        <end position="124"/>
    </location>
</feature>
<feature type="transmembrane region" description="Helical" evidence="6">
    <location>
        <begin position="51"/>
        <end position="69"/>
    </location>
</feature>
<keyword evidence="5 6" id="KW-0472">Membrane</keyword>
<reference evidence="8 9" key="1">
    <citation type="submission" date="2021-05" db="EMBL/GenBank/DDBJ databases">
        <title>A Polyphasic approach of four new species of the genus Ohtaekwangia: Ohtaekwangia histidinii sp. nov., Ohtaekwangia cretensis sp. nov., Ohtaekwangia indiensis sp. nov., Ohtaekwangia reichenbachii sp. nov. from diverse environment.</title>
        <authorList>
            <person name="Octaviana S."/>
        </authorList>
    </citation>
    <scope>NUCLEOTIDE SEQUENCE [LARGE SCALE GENOMIC DNA]</scope>
    <source>
        <strain evidence="8 9">PWU4</strain>
    </source>
</reference>
<evidence type="ECO:0000256" key="1">
    <source>
        <dbReference type="ARBA" id="ARBA00004651"/>
    </source>
</evidence>
<evidence type="ECO:0000256" key="6">
    <source>
        <dbReference type="SAM" id="Phobius"/>
    </source>
</evidence>